<dbReference type="Pfam" id="PF02535">
    <property type="entry name" value="Zip"/>
    <property type="match status" value="1"/>
</dbReference>
<dbReference type="Proteomes" id="UP001164929">
    <property type="component" value="Chromosome 10"/>
</dbReference>
<dbReference type="GO" id="GO:0016020">
    <property type="term" value="C:membrane"/>
    <property type="evidence" value="ECO:0007669"/>
    <property type="project" value="UniProtKB-SubCell"/>
</dbReference>
<keyword evidence="3 5" id="KW-1133">Transmembrane helix</keyword>
<feature type="transmembrane region" description="Helical" evidence="5">
    <location>
        <begin position="30"/>
        <end position="50"/>
    </location>
</feature>
<evidence type="ECO:0000313" key="7">
    <source>
        <dbReference type="Proteomes" id="UP001164929"/>
    </source>
</evidence>
<feature type="transmembrane region" description="Helical" evidence="5">
    <location>
        <begin position="56"/>
        <end position="77"/>
    </location>
</feature>
<comment type="subcellular location">
    <subcellularLocation>
        <location evidence="1">Membrane</location>
        <topology evidence="1">Multi-pass membrane protein</topology>
    </subcellularLocation>
</comment>
<proteinExistence type="predicted"/>
<protein>
    <submittedName>
        <fullName evidence="6">Uncharacterized protein</fullName>
    </submittedName>
</protein>
<dbReference type="AlphaFoldDB" id="A0AAD6MAG2"/>
<evidence type="ECO:0000313" key="6">
    <source>
        <dbReference type="EMBL" id="KAJ6981904.1"/>
    </source>
</evidence>
<keyword evidence="2 5" id="KW-0812">Transmembrane</keyword>
<dbReference type="EMBL" id="JAQIZT010000010">
    <property type="protein sequence ID" value="KAJ6981904.1"/>
    <property type="molecule type" value="Genomic_DNA"/>
</dbReference>
<evidence type="ECO:0000256" key="4">
    <source>
        <dbReference type="ARBA" id="ARBA00023136"/>
    </source>
</evidence>
<evidence type="ECO:0000256" key="2">
    <source>
        <dbReference type="ARBA" id="ARBA00022692"/>
    </source>
</evidence>
<gene>
    <name evidence="6" type="ORF">NC653_025104</name>
</gene>
<dbReference type="GO" id="GO:0005385">
    <property type="term" value="F:zinc ion transmembrane transporter activity"/>
    <property type="evidence" value="ECO:0007669"/>
    <property type="project" value="TreeGrafter"/>
</dbReference>
<dbReference type="PANTHER" id="PTHR16950:SF16">
    <property type="entry name" value="ZINC TRANSPORTER ZIP13"/>
    <property type="match status" value="1"/>
</dbReference>
<evidence type="ECO:0000256" key="5">
    <source>
        <dbReference type="SAM" id="Phobius"/>
    </source>
</evidence>
<reference evidence="6" key="1">
    <citation type="journal article" date="2023" name="Mol. Ecol. Resour.">
        <title>Chromosome-level genome assembly of a triploid poplar Populus alba 'Berolinensis'.</title>
        <authorList>
            <person name="Chen S."/>
            <person name="Yu Y."/>
            <person name="Wang X."/>
            <person name="Wang S."/>
            <person name="Zhang T."/>
            <person name="Zhou Y."/>
            <person name="He R."/>
            <person name="Meng N."/>
            <person name="Wang Y."/>
            <person name="Liu W."/>
            <person name="Liu Z."/>
            <person name="Liu J."/>
            <person name="Guo Q."/>
            <person name="Huang H."/>
            <person name="Sederoff R.R."/>
            <person name="Wang G."/>
            <person name="Qu G."/>
            <person name="Chen S."/>
        </authorList>
    </citation>
    <scope>NUCLEOTIDE SEQUENCE</scope>
    <source>
        <strain evidence="6">SC-2020</strain>
    </source>
</reference>
<organism evidence="6 7">
    <name type="scientific">Populus alba x Populus x berolinensis</name>
    <dbReference type="NCBI Taxonomy" id="444605"/>
    <lineage>
        <taxon>Eukaryota</taxon>
        <taxon>Viridiplantae</taxon>
        <taxon>Streptophyta</taxon>
        <taxon>Embryophyta</taxon>
        <taxon>Tracheophyta</taxon>
        <taxon>Spermatophyta</taxon>
        <taxon>Magnoliopsida</taxon>
        <taxon>eudicotyledons</taxon>
        <taxon>Gunneridae</taxon>
        <taxon>Pentapetalae</taxon>
        <taxon>rosids</taxon>
        <taxon>fabids</taxon>
        <taxon>Malpighiales</taxon>
        <taxon>Salicaceae</taxon>
        <taxon>Saliceae</taxon>
        <taxon>Populus</taxon>
    </lineage>
</organism>
<dbReference type="InterPro" id="IPR003689">
    <property type="entry name" value="ZIP"/>
</dbReference>
<dbReference type="GO" id="GO:0006882">
    <property type="term" value="P:intracellular zinc ion homeostasis"/>
    <property type="evidence" value="ECO:0007669"/>
    <property type="project" value="TreeGrafter"/>
</dbReference>
<accession>A0AAD6MAG2</accession>
<evidence type="ECO:0000256" key="1">
    <source>
        <dbReference type="ARBA" id="ARBA00004141"/>
    </source>
</evidence>
<name>A0AAD6MAG2_9ROSI</name>
<keyword evidence="4 5" id="KW-0472">Membrane</keyword>
<sequence>MLMEVVYPFLQIGDFSILVRYGFSVPKALFFNFLSALVALAGTALALLWGQDPGQSSLIEGFTAGGFVYIAAAGVLVEMNNSKSTLRTSAVHITSLVLGMTVAPWWTFFHLSLQSFQELSKRNVNGVKNLFKIKFLVFLDCFDGLMLKIIF</sequence>
<comment type="caution">
    <text evidence="6">The sequence shown here is derived from an EMBL/GenBank/DDBJ whole genome shotgun (WGS) entry which is preliminary data.</text>
</comment>
<dbReference type="PANTHER" id="PTHR16950">
    <property type="entry name" value="ZINC TRANSPORTER SLC39A7 HISTIDINE-RICH MEMBRANE PROTEIN KE4"/>
    <property type="match status" value="1"/>
</dbReference>
<keyword evidence="7" id="KW-1185">Reference proteome</keyword>
<evidence type="ECO:0000256" key="3">
    <source>
        <dbReference type="ARBA" id="ARBA00022989"/>
    </source>
</evidence>
<feature type="transmembrane region" description="Helical" evidence="5">
    <location>
        <begin position="89"/>
        <end position="111"/>
    </location>
</feature>